<dbReference type="EMBL" id="JAPCWZ010000002">
    <property type="protein sequence ID" value="KAK8877461.1"/>
    <property type="molecule type" value="Genomic_DNA"/>
</dbReference>
<name>A0ABR2JIC2_9PEZI</name>
<feature type="region of interest" description="Disordered" evidence="1">
    <location>
        <begin position="341"/>
        <end position="369"/>
    </location>
</feature>
<keyword evidence="4" id="KW-1185">Reference proteome</keyword>
<proteinExistence type="predicted"/>
<organism evidence="3 4">
    <name type="scientific">Apiospora arundinis</name>
    <dbReference type="NCBI Taxonomy" id="335852"/>
    <lineage>
        <taxon>Eukaryota</taxon>
        <taxon>Fungi</taxon>
        <taxon>Dikarya</taxon>
        <taxon>Ascomycota</taxon>
        <taxon>Pezizomycotina</taxon>
        <taxon>Sordariomycetes</taxon>
        <taxon>Xylariomycetidae</taxon>
        <taxon>Amphisphaeriales</taxon>
        <taxon>Apiosporaceae</taxon>
        <taxon>Apiospora</taxon>
    </lineage>
</organism>
<feature type="region of interest" description="Disordered" evidence="1">
    <location>
        <begin position="224"/>
        <end position="244"/>
    </location>
</feature>
<evidence type="ECO:0000256" key="2">
    <source>
        <dbReference type="SAM" id="Phobius"/>
    </source>
</evidence>
<gene>
    <name evidence="3" type="ORF">PGQ11_002407</name>
</gene>
<protein>
    <submittedName>
        <fullName evidence="3">Arylsulfatase A</fullName>
    </submittedName>
</protein>
<accession>A0ABR2JIC2</accession>
<keyword evidence="2" id="KW-0472">Membrane</keyword>
<sequence>MAASITAAPSTTTDGLPTQITPFSFNAPGHPCRLSVYCPFLSYYAYIKRPHQLAQQICQGVQTGREFGTSLIRREDCYPGGYLNTIFPGEYLGPYYPNEGPTNEGDRSTLAYPGTACLSGWTTACTTTLDHEGDLFSQAWCCPPGGWSCATRTGISDRAAPQRLCQSPLSTSTTIWMTWDPAYTLSGESQYTWIATITSEEPQNAATVFHKVFPLQLTTGVENTVTDGQGLPSDAADNRDNNPHSSLSKGVIAGIAVGSSVVVLCIVFGIILLFRRRRWAARSPETYSAIQQQQSPQQQYSWEGKPELEGSMMVVRPKSELDTIDAARESTALNASVSDLGALSPSTLRGGEAFPSPESRHSRVFEMQG</sequence>
<evidence type="ECO:0000313" key="3">
    <source>
        <dbReference type="EMBL" id="KAK8877461.1"/>
    </source>
</evidence>
<keyword evidence="2" id="KW-1133">Transmembrane helix</keyword>
<keyword evidence="2" id="KW-0812">Transmembrane</keyword>
<feature type="transmembrane region" description="Helical" evidence="2">
    <location>
        <begin position="251"/>
        <end position="274"/>
    </location>
</feature>
<dbReference type="Proteomes" id="UP001390339">
    <property type="component" value="Unassembled WGS sequence"/>
</dbReference>
<evidence type="ECO:0000313" key="4">
    <source>
        <dbReference type="Proteomes" id="UP001390339"/>
    </source>
</evidence>
<feature type="compositionally biased region" description="Basic and acidic residues" evidence="1">
    <location>
        <begin position="358"/>
        <end position="369"/>
    </location>
</feature>
<evidence type="ECO:0000256" key="1">
    <source>
        <dbReference type="SAM" id="MobiDB-lite"/>
    </source>
</evidence>
<reference evidence="3 4" key="1">
    <citation type="journal article" date="2024" name="IMA Fungus">
        <title>Apiospora arundinis, a panoply of carbohydrate-active enzymes and secondary metabolites.</title>
        <authorList>
            <person name="Sorensen T."/>
            <person name="Petersen C."/>
            <person name="Muurmann A.T."/>
            <person name="Christiansen J.V."/>
            <person name="Brundto M.L."/>
            <person name="Overgaard C.K."/>
            <person name="Boysen A.T."/>
            <person name="Wollenberg R.D."/>
            <person name="Larsen T.O."/>
            <person name="Sorensen J.L."/>
            <person name="Nielsen K.L."/>
            <person name="Sondergaard T.E."/>
        </authorList>
    </citation>
    <scope>NUCLEOTIDE SEQUENCE [LARGE SCALE GENOMIC DNA]</scope>
    <source>
        <strain evidence="3 4">AAU 773</strain>
    </source>
</reference>
<comment type="caution">
    <text evidence="3">The sequence shown here is derived from an EMBL/GenBank/DDBJ whole genome shotgun (WGS) entry which is preliminary data.</text>
</comment>